<keyword evidence="2 3" id="KW-0732">Signal</keyword>
<reference evidence="5 6" key="1">
    <citation type="submission" date="2018-03" db="EMBL/GenBank/DDBJ databases">
        <authorList>
            <person name="Gully D."/>
        </authorList>
    </citation>
    <scope>NUCLEOTIDE SEQUENCE [LARGE SCALE GENOMIC DNA]</scope>
    <source>
        <strain evidence="5">ORS3257</strain>
    </source>
</reference>
<dbReference type="CDD" id="cd06343">
    <property type="entry name" value="PBP1_ABC_ligand_binding-like"/>
    <property type="match status" value="1"/>
</dbReference>
<evidence type="ECO:0000256" key="1">
    <source>
        <dbReference type="ARBA" id="ARBA00010062"/>
    </source>
</evidence>
<comment type="similarity">
    <text evidence="1">Belongs to the leucine-binding protein family.</text>
</comment>
<accession>A0A2U3QBR6</accession>
<dbReference type="InterPro" id="IPR028081">
    <property type="entry name" value="Leu-bd"/>
</dbReference>
<dbReference type="KEGG" id="bvz:BRAD3257_8249"/>
<proteinExistence type="inferred from homology"/>
<feature type="signal peptide" evidence="3">
    <location>
        <begin position="1"/>
        <end position="27"/>
    </location>
</feature>
<name>A0A2U3QBR6_9BRAD</name>
<evidence type="ECO:0000256" key="2">
    <source>
        <dbReference type="ARBA" id="ARBA00022729"/>
    </source>
</evidence>
<dbReference type="SUPFAM" id="SSF53822">
    <property type="entry name" value="Periplasmic binding protein-like I"/>
    <property type="match status" value="1"/>
</dbReference>
<evidence type="ECO:0000313" key="5">
    <source>
        <dbReference type="EMBL" id="SPP98837.1"/>
    </source>
</evidence>
<evidence type="ECO:0000256" key="3">
    <source>
        <dbReference type="SAM" id="SignalP"/>
    </source>
</evidence>
<dbReference type="Proteomes" id="UP000246085">
    <property type="component" value="Chromosome BRAD3257"/>
</dbReference>
<dbReference type="PANTHER" id="PTHR47235:SF1">
    <property type="entry name" value="BLR6548 PROTEIN"/>
    <property type="match status" value="1"/>
</dbReference>
<dbReference type="InterPro" id="IPR028082">
    <property type="entry name" value="Peripla_BP_I"/>
</dbReference>
<feature type="chain" id="PRO_5015583171" description="Leucine-binding protein domain-containing protein" evidence="3">
    <location>
        <begin position="28"/>
        <end position="408"/>
    </location>
</feature>
<evidence type="ECO:0000259" key="4">
    <source>
        <dbReference type="Pfam" id="PF13458"/>
    </source>
</evidence>
<dbReference type="Pfam" id="PF13458">
    <property type="entry name" value="Peripla_BP_6"/>
    <property type="match status" value="1"/>
</dbReference>
<dbReference type="RefSeq" id="WP_122405794.1">
    <property type="nucleotide sequence ID" value="NZ_LS398110.1"/>
</dbReference>
<evidence type="ECO:0000313" key="6">
    <source>
        <dbReference type="Proteomes" id="UP000246085"/>
    </source>
</evidence>
<gene>
    <name evidence="5" type="ORF">BRAD3257_8249</name>
</gene>
<dbReference type="AlphaFoldDB" id="A0A2U3QBR6"/>
<dbReference type="Gene3D" id="3.40.50.2300">
    <property type="match status" value="2"/>
</dbReference>
<dbReference type="EMBL" id="LS398110">
    <property type="protein sequence ID" value="SPP98837.1"/>
    <property type="molecule type" value="Genomic_DNA"/>
</dbReference>
<sequence>MPAMHVRLGALAAALALSAALSTVASAQKKYDTGASDTAIKIGNIMPYSGPASAYGVIGKTEEAYFRKINAEGGINGRKINFISYDDAYSPPKTVEQARKLVESDEVLLIFNSLGTPPNSAIQKYMNSKKVPQLFVATGATKWNDPKDFPWTMGWQPNYQSESQIYAKYILKNHPDAKIGVLYQNDDYGKDYLKGFKDGLGNKASMIIIEDSYEVSEPTIDSHIVRLKSSGADVFFNITTPKFAAQAIKKNAEIGWKPLHFLNNVSASIGSVIKPAGFENAQGIISSQYFKDPTDPQWKNDPAMKAWNEFLDKYYPEANRADASVMYGFIVSQGLVQVLKACGDDLTRENVMKQAASLKDFEPLGLLPGVKVNTSPTDFAPISQLQLIRFKGEAWERFGDVLSSDVGG</sequence>
<feature type="domain" description="Leucine-binding protein" evidence="4">
    <location>
        <begin position="40"/>
        <end position="391"/>
    </location>
</feature>
<dbReference type="PANTHER" id="PTHR47235">
    <property type="entry name" value="BLR6548 PROTEIN"/>
    <property type="match status" value="1"/>
</dbReference>
<organism evidence="5 6">
    <name type="scientific">Bradyrhizobium vignae</name>
    <dbReference type="NCBI Taxonomy" id="1549949"/>
    <lineage>
        <taxon>Bacteria</taxon>
        <taxon>Pseudomonadati</taxon>
        <taxon>Pseudomonadota</taxon>
        <taxon>Alphaproteobacteria</taxon>
        <taxon>Hyphomicrobiales</taxon>
        <taxon>Nitrobacteraceae</taxon>
        <taxon>Bradyrhizobium</taxon>
    </lineage>
</organism>
<protein>
    <recommendedName>
        <fullName evidence="4">Leucine-binding protein domain-containing protein</fullName>
    </recommendedName>
</protein>